<accession>A0A9X9KHZ6</accession>
<reference evidence="1" key="1">
    <citation type="submission" date="2022-10" db="EMBL/GenBank/DDBJ databases">
        <title>Complete genome sequence of Agrobacterium salinitolerans CFBP5507.</title>
        <authorList>
            <person name="Tchabashvili S."/>
            <person name="Yen H.-C."/>
            <person name="Haryono M."/>
            <person name="Lin Y.-C."/>
            <person name="Lai E.-M."/>
            <person name="Kuo C.-H."/>
        </authorList>
    </citation>
    <scope>NUCLEOTIDE SEQUENCE</scope>
    <source>
        <strain evidence="1">CFBP5507</strain>
        <plasmid evidence="1">pAtCFBP5507a</plasmid>
    </source>
</reference>
<geneLocation type="plasmid" evidence="1 2">
    <name>pAtCFBP5507a</name>
</geneLocation>
<gene>
    <name evidence="1" type="ORF">CFBP5507_25615</name>
</gene>
<dbReference type="Proteomes" id="UP000298735">
    <property type="component" value="Plasmid pAtCFBP5507a"/>
</dbReference>
<proteinExistence type="predicted"/>
<protein>
    <submittedName>
        <fullName evidence="1">Uncharacterized protein</fullName>
    </submittedName>
</protein>
<name>A0A9X9KHZ6_9HYPH</name>
<keyword evidence="1" id="KW-0614">Plasmid</keyword>
<organism evidence="1 2">
    <name type="scientific">Agrobacterium salinitolerans</name>
    <dbReference type="NCBI Taxonomy" id="1183413"/>
    <lineage>
        <taxon>Bacteria</taxon>
        <taxon>Pseudomonadati</taxon>
        <taxon>Pseudomonadota</taxon>
        <taxon>Alphaproteobacteria</taxon>
        <taxon>Hyphomicrobiales</taxon>
        <taxon>Rhizobiaceae</taxon>
        <taxon>Rhizobium/Agrobacterium group</taxon>
        <taxon>Agrobacterium</taxon>
    </lineage>
</organism>
<dbReference type="EMBL" id="CP109970">
    <property type="protein sequence ID" value="UYZ10905.1"/>
    <property type="molecule type" value="Genomic_DNA"/>
</dbReference>
<dbReference type="KEGG" id="asal:CFBP5507_25615"/>
<evidence type="ECO:0000313" key="1">
    <source>
        <dbReference type="EMBL" id="UYZ10905.1"/>
    </source>
</evidence>
<dbReference type="AlphaFoldDB" id="A0A9X9KHZ6"/>
<sequence>MFGDLGQDHIRRDSTIDAQSRKMIAIPRTINPAKHRRQAASEVLCDTLLDGPGSQKDGVFSRGLQLLIVIALTTRQHELGNAAHSGCLLLNVYANDAGARATYCYPSTRMRDVDIEPFCAPQNRSTMAGVGNQLKFAGSFSAYSLDEHLECQSGHQESPSVRRHSKPCIAAALSRAQWDIGLCESACLWIEANDQKYRAAFPPASVNPGKQRF</sequence>
<evidence type="ECO:0000313" key="2">
    <source>
        <dbReference type="Proteomes" id="UP000298735"/>
    </source>
</evidence>